<evidence type="ECO:0000313" key="1">
    <source>
        <dbReference type="EMBL" id="WOK08150.1"/>
    </source>
</evidence>
<keyword evidence="2" id="KW-1185">Reference proteome</keyword>
<dbReference type="InterPro" id="IPR036388">
    <property type="entry name" value="WH-like_DNA-bd_sf"/>
</dbReference>
<evidence type="ECO:0000313" key="2">
    <source>
        <dbReference type="Proteomes" id="UP001302349"/>
    </source>
</evidence>
<sequence>MQPETNNDKPIADDLKSSSVIGLITNYKRKGMFEARLVEKEDDDKKYIYLKVGHEDFYIDLDENDILSDMFSEHEMASLIEELIIENLRLESNLRAASQWLTTDESTILELSAKGYNAQQLCSKTGLSSDTIETLKRELSLKLNKSSFEEALEFIRIKKL</sequence>
<dbReference type="Proteomes" id="UP001302349">
    <property type="component" value="Chromosome"/>
</dbReference>
<reference evidence="1 2" key="1">
    <citation type="journal article" date="2023" name="Microbiol. Resour. Announc.">
        <title>Complete Genome Sequence of Imperialibacter roseus strain P4T.</title>
        <authorList>
            <person name="Tizabi D.R."/>
            <person name="Bachvaroff T."/>
            <person name="Hill R.T."/>
        </authorList>
    </citation>
    <scope>NUCLEOTIDE SEQUENCE [LARGE SCALE GENOMIC DNA]</scope>
    <source>
        <strain evidence="1 2">P4T</strain>
    </source>
</reference>
<proteinExistence type="predicted"/>
<name>A0ABZ0IUS7_9BACT</name>
<gene>
    <name evidence="1" type="ORF">RT717_05815</name>
</gene>
<dbReference type="InterPro" id="IPR016032">
    <property type="entry name" value="Sig_transdc_resp-reg_C-effctor"/>
</dbReference>
<dbReference type="RefSeq" id="WP_317490796.1">
    <property type="nucleotide sequence ID" value="NZ_CP136051.1"/>
</dbReference>
<dbReference type="EMBL" id="CP136051">
    <property type="protein sequence ID" value="WOK08150.1"/>
    <property type="molecule type" value="Genomic_DNA"/>
</dbReference>
<protein>
    <submittedName>
        <fullName evidence="1">LuxR C-terminal-related transcriptional regulator</fullName>
    </submittedName>
</protein>
<dbReference type="Gene3D" id="1.10.10.10">
    <property type="entry name" value="Winged helix-like DNA-binding domain superfamily/Winged helix DNA-binding domain"/>
    <property type="match status" value="1"/>
</dbReference>
<organism evidence="1 2">
    <name type="scientific">Imperialibacter roseus</name>
    <dbReference type="NCBI Taxonomy" id="1324217"/>
    <lineage>
        <taxon>Bacteria</taxon>
        <taxon>Pseudomonadati</taxon>
        <taxon>Bacteroidota</taxon>
        <taxon>Cytophagia</taxon>
        <taxon>Cytophagales</taxon>
        <taxon>Flammeovirgaceae</taxon>
        <taxon>Imperialibacter</taxon>
    </lineage>
</organism>
<dbReference type="SUPFAM" id="SSF46894">
    <property type="entry name" value="C-terminal effector domain of the bipartite response regulators"/>
    <property type="match status" value="1"/>
</dbReference>
<accession>A0ABZ0IUS7</accession>